<keyword evidence="2" id="KW-1133">Transmembrane helix</keyword>
<evidence type="ECO:0000313" key="3">
    <source>
        <dbReference type="EMBL" id="KAE8272228.1"/>
    </source>
</evidence>
<gene>
    <name evidence="3" type="ORF">A4X09_0g158</name>
</gene>
<protein>
    <submittedName>
        <fullName evidence="3">Uncharacterized protein</fullName>
    </submittedName>
</protein>
<reference evidence="3" key="1">
    <citation type="submission" date="2016-04" db="EMBL/GenBank/DDBJ databases">
        <authorList>
            <person name="Nguyen H.D."/>
            <person name="Samba Siva P."/>
            <person name="Cullis J."/>
            <person name="Levesque C.A."/>
            <person name="Hambleton S."/>
        </authorList>
    </citation>
    <scope>NUCLEOTIDE SEQUENCE</scope>
    <source>
        <strain evidence="3">DAOMC 236422</strain>
    </source>
</reference>
<feature type="compositionally biased region" description="Basic and acidic residues" evidence="1">
    <location>
        <begin position="99"/>
        <end position="111"/>
    </location>
</feature>
<dbReference type="EMBL" id="LWDG02000002">
    <property type="protein sequence ID" value="KAE8272228.1"/>
    <property type="molecule type" value="Genomic_DNA"/>
</dbReference>
<feature type="compositionally biased region" description="Low complexity" evidence="1">
    <location>
        <begin position="142"/>
        <end position="155"/>
    </location>
</feature>
<evidence type="ECO:0000313" key="4">
    <source>
        <dbReference type="Proteomes" id="UP000078113"/>
    </source>
</evidence>
<evidence type="ECO:0000256" key="1">
    <source>
        <dbReference type="SAM" id="MobiDB-lite"/>
    </source>
</evidence>
<feature type="region of interest" description="Disordered" evidence="1">
    <location>
        <begin position="96"/>
        <end position="192"/>
    </location>
</feature>
<dbReference type="AlphaFoldDB" id="A0A8X7NFP8"/>
<dbReference type="Proteomes" id="UP000078113">
    <property type="component" value="Unassembled WGS sequence"/>
</dbReference>
<accession>A0A8X7NFP8</accession>
<keyword evidence="2" id="KW-0812">Transmembrane</keyword>
<keyword evidence="2" id="KW-0472">Membrane</keyword>
<comment type="caution">
    <text evidence="3">The sequence shown here is derived from an EMBL/GenBank/DDBJ whole genome shotgun (WGS) entry which is preliminary data.</text>
</comment>
<feature type="transmembrane region" description="Helical" evidence="2">
    <location>
        <begin position="61"/>
        <end position="85"/>
    </location>
</feature>
<organism evidence="3 4">
    <name type="scientific">Tilletia walkeri</name>
    <dbReference type="NCBI Taxonomy" id="117179"/>
    <lineage>
        <taxon>Eukaryota</taxon>
        <taxon>Fungi</taxon>
        <taxon>Dikarya</taxon>
        <taxon>Basidiomycota</taxon>
        <taxon>Ustilaginomycotina</taxon>
        <taxon>Exobasidiomycetes</taxon>
        <taxon>Tilletiales</taxon>
        <taxon>Tilletiaceae</taxon>
        <taxon>Tilletia</taxon>
    </lineage>
</organism>
<evidence type="ECO:0000256" key="2">
    <source>
        <dbReference type="SAM" id="Phobius"/>
    </source>
</evidence>
<proteinExistence type="predicted"/>
<feature type="transmembrane region" description="Helical" evidence="2">
    <location>
        <begin position="20"/>
        <end position="40"/>
    </location>
</feature>
<name>A0A8X7NFP8_9BASI</name>
<sequence length="207" mass="23520">MVTSILSLLLSPILWPINHIIRPPLTILLAPISITVHYVYNFWIAKPLEWILHFVRILYPMYLFLGAAIMVGLSLGFFVTGGVVFSNAIIPLPLEGSEPESKSSHQAEKSISKQRGGTSNKKRTRQSVLDKAIAQREREWKQQQQQQVRPNQGQQSPPIMRKPSRDLPPTPTLIRSPYQARSSLLREDPRSLSPIALARFRDLRTSH</sequence>
<reference evidence="3" key="2">
    <citation type="journal article" date="2019" name="IMA Fungus">
        <title>Genome sequencing and comparison of five Tilletia species to identify candidate genes for the detection of regulated species infecting wheat.</title>
        <authorList>
            <person name="Nguyen H.D.T."/>
            <person name="Sultana T."/>
            <person name="Kesanakurti P."/>
            <person name="Hambleton S."/>
        </authorList>
    </citation>
    <scope>NUCLEOTIDE SEQUENCE</scope>
    <source>
        <strain evidence="3">DAOMC 236422</strain>
    </source>
</reference>
<keyword evidence="4" id="KW-1185">Reference proteome</keyword>